<dbReference type="Proteomes" id="UP001150603">
    <property type="component" value="Unassembled WGS sequence"/>
</dbReference>
<evidence type="ECO:0000313" key="2">
    <source>
        <dbReference type="Proteomes" id="UP001150603"/>
    </source>
</evidence>
<evidence type="ECO:0000313" key="1">
    <source>
        <dbReference type="EMBL" id="KAJ1945315.1"/>
    </source>
</evidence>
<reference evidence="1" key="1">
    <citation type="submission" date="2022-07" db="EMBL/GenBank/DDBJ databases">
        <title>Phylogenomic reconstructions and comparative analyses of Kickxellomycotina fungi.</title>
        <authorList>
            <person name="Reynolds N.K."/>
            <person name="Stajich J.E."/>
            <person name="Barry K."/>
            <person name="Grigoriev I.V."/>
            <person name="Crous P."/>
            <person name="Smith M.E."/>
        </authorList>
    </citation>
    <scope>NUCLEOTIDE SEQUENCE</scope>
    <source>
        <strain evidence="1">NRRL 5244</strain>
    </source>
</reference>
<proteinExistence type="predicted"/>
<dbReference type="EC" id="3.1.3.36" evidence="1"/>
<name>A0ACC1JBP5_9FUNG</name>
<dbReference type="EMBL" id="JANBPW010001263">
    <property type="protein sequence ID" value="KAJ1945315.1"/>
    <property type="molecule type" value="Genomic_DNA"/>
</dbReference>
<comment type="caution">
    <text evidence="1">The sequence shown here is derived from an EMBL/GenBank/DDBJ whole genome shotgun (WGS) entry which is preliminary data.</text>
</comment>
<accession>A0ACC1JBP5</accession>
<sequence length="378" mass="41242">MRIGTVTYNLAQRRPSETALRELVQGAGAAELFIVAVQEHSDFLEAMRCRSTPQYTDNFAHILSALDAALRSSARRIATVEHGAQGLAIYHQTSSRTDISLLSTNKVSTGPYLTSSKGGVGVLLRIHASDGEPTTLAVVGAHLAAGMENVGRRNAHFRDMVSRLALAGMSLLHADAAVFLGDLNYRSMDGKLANDQLRREMEANRVLPAFAESAIAFGPTYRLVVGEKRLYDNLRTPAWCDRALVYVRSPAADVAVRRWWAGELSADSERKDSKGLVEAECPVDWRRYEALEVCGSDHRPVVAEFDLHLPVAARLSAMSGDLPHMVDPHWPLWLSLGEATGCLAGEAYHLAANPLPRTVCLSLFAAAAAYYIYSSKPQ</sequence>
<keyword evidence="2" id="KW-1185">Reference proteome</keyword>
<organism evidence="1 2">
    <name type="scientific">Linderina macrospora</name>
    <dbReference type="NCBI Taxonomy" id="4868"/>
    <lineage>
        <taxon>Eukaryota</taxon>
        <taxon>Fungi</taxon>
        <taxon>Fungi incertae sedis</taxon>
        <taxon>Zoopagomycota</taxon>
        <taxon>Kickxellomycotina</taxon>
        <taxon>Kickxellomycetes</taxon>
        <taxon>Kickxellales</taxon>
        <taxon>Kickxellaceae</taxon>
        <taxon>Linderina</taxon>
    </lineage>
</organism>
<gene>
    <name evidence="1" type="primary">INPP5B</name>
    <name evidence="1" type="ORF">FBU59_002343</name>
</gene>
<protein>
    <submittedName>
        <fullName evidence="1">Type II inositol 1,4,5-trisphosphate 5-phosphatase</fullName>
        <ecNumber evidence="1">3.1.3.36</ecNumber>
    </submittedName>
</protein>
<keyword evidence="1" id="KW-0378">Hydrolase</keyword>